<dbReference type="Pfam" id="PF07714">
    <property type="entry name" value="PK_Tyr_Ser-Thr"/>
    <property type="match status" value="1"/>
</dbReference>
<feature type="domain" description="Guanylate cyclase" evidence="17">
    <location>
        <begin position="834"/>
        <end position="964"/>
    </location>
</feature>
<feature type="compositionally biased region" description="Polar residues" evidence="14">
    <location>
        <begin position="1185"/>
        <end position="1202"/>
    </location>
</feature>
<keyword evidence="10 12" id="KW-0141">cGMP biosynthesis</keyword>
<dbReference type="InterPro" id="IPR001054">
    <property type="entry name" value="A/G_cyclase"/>
</dbReference>
<dbReference type="GO" id="GO:0007168">
    <property type="term" value="P:receptor guanylyl cyclase signaling pathway"/>
    <property type="evidence" value="ECO:0007669"/>
    <property type="project" value="TreeGrafter"/>
</dbReference>
<dbReference type="InterPro" id="IPR029787">
    <property type="entry name" value="Nucleotide_cyclase"/>
</dbReference>
<dbReference type="PROSITE" id="PS50125">
    <property type="entry name" value="GUANYLATE_CYCLASE_2"/>
    <property type="match status" value="1"/>
</dbReference>
<comment type="similarity">
    <text evidence="11">Belongs to the adenylyl cyclase class-4/guanylyl cyclase family.</text>
</comment>
<dbReference type="EMBL" id="OU895878">
    <property type="protein sequence ID" value="CAH1720989.1"/>
    <property type="molecule type" value="Genomic_DNA"/>
</dbReference>
<dbReference type="GO" id="GO:0004016">
    <property type="term" value="F:adenylate cyclase activity"/>
    <property type="evidence" value="ECO:0007669"/>
    <property type="project" value="TreeGrafter"/>
</dbReference>
<dbReference type="PROSITE" id="PS00452">
    <property type="entry name" value="GUANYLATE_CYCLASE_1"/>
    <property type="match status" value="1"/>
</dbReference>
<name>A0A9P0NDJ4_9DIPT</name>
<keyword evidence="5" id="KW-0547">Nucleotide-binding</keyword>
<feature type="domain" description="Protein kinase" evidence="16">
    <location>
        <begin position="486"/>
        <end position="762"/>
    </location>
</feature>
<evidence type="ECO:0000259" key="17">
    <source>
        <dbReference type="PROSITE" id="PS50125"/>
    </source>
</evidence>
<feature type="transmembrane region" description="Helical" evidence="15">
    <location>
        <begin position="387"/>
        <end position="412"/>
    </location>
</feature>
<evidence type="ECO:0000256" key="4">
    <source>
        <dbReference type="ARBA" id="ARBA00022692"/>
    </source>
</evidence>
<dbReference type="Gene3D" id="3.30.70.1230">
    <property type="entry name" value="Nucleotide cyclase"/>
    <property type="match status" value="1"/>
</dbReference>
<evidence type="ECO:0000256" key="9">
    <source>
        <dbReference type="ARBA" id="ARBA00023239"/>
    </source>
</evidence>
<gene>
    <name evidence="18" type="ORF">CHIRRI_LOCUS7746</name>
</gene>
<feature type="region of interest" description="Disordered" evidence="14">
    <location>
        <begin position="1298"/>
        <end position="1343"/>
    </location>
</feature>
<dbReference type="GO" id="GO:0005524">
    <property type="term" value="F:ATP binding"/>
    <property type="evidence" value="ECO:0007669"/>
    <property type="project" value="InterPro"/>
</dbReference>
<keyword evidence="6 15" id="KW-1133">Transmembrane helix</keyword>
<evidence type="ECO:0000256" key="7">
    <source>
        <dbReference type="ARBA" id="ARBA00023136"/>
    </source>
</evidence>
<dbReference type="PANTHER" id="PTHR11920:SF462">
    <property type="entry name" value="GUANYLATE CYCLASE"/>
    <property type="match status" value="1"/>
</dbReference>
<dbReference type="GO" id="GO:0005886">
    <property type="term" value="C:plasma membrane"/>
    <property type="evidence" value="ECO:0007669"/>
    <property type="project" value="TreeGrafter"/>
</dbReference>
<dbReference type="PROSITE" id="PS50011">
    <property type="entry name" value="PROTEIN_KINASE_DOM"/>
    <property type="match status" value="1"/>
</dbReference>
<evidence type="ECO:0000256" key="13">
    <source>
        <dbReference type="SAM" id="Coils"/>
    </source>
</evidence>
<proteinExistence type="inferred from homology"/>
<evidence type="ECO:0000256" key="3">
    <source>
        <dbReference type="ARBA" id="ARBA00012202"/>
    </source>
</evidence>
<dbReference type="FunFam" id="3.30.70.1230:FF:000039">
    <property type="entry name" value="Guanylate cyclase"/>
    <property type="match status" value="1"/>
</dbReference>
<reference evidence="18" key="1">
    <citation type="submission" date="2022-01" db="EMBL/GenBank/DDBJ databases">
        <authorList>
            <person name="King R."/>
        </authorList>
    </citation>
    <scope>NUCLEOTIDE SEQUENCE</scope>
</reference>
<dbReference type="Gene3D" id="6.10.250.780">
    <property type="match status" value="1"/>
</dbReference>
<dbReference type="PANTHER" id="PTHR11920">
    <property type="entry name" value="GUANYLYL CYCLASE"/>
    <property type="match status" value="1"/>
</dbReference>
<dbReference type="GO" id="GO:0004672">
    <property type="term" value="F:protein kinase activity"/>
    <property type="evidence" value="ECO:0007669"/>
    <property type="project" value="InterPro"/>
</dbReference>
<evidence type="ECO:0000256" key="6">
    <source>
        <dbReference type="ARBA" id="ARBA00022989"/>
    </source>
</evidence>
<evidence type="ECO:0000256" key="11">
    <source>
        <dbReference type="RuleBase" id="RU000405"/>
    </source>
</evidence>
<comment type="catalytic activity">
    <reaction evidence="1 12">
        <text>GTP = 3',5'-cyclic GMP + diphosphate</text>
        <dbReference type="Rhea" id="RHEA:13665"/>
        <dbReference type="ChEBI" id="CHEBI:33019"/>
        <dbReference type="ChEBI" id="CHEBI:37565"/>
        <dbReference type="ChEBI" id="CHEBI:57746"/>
        <dbReference type="EC" id="4.6.1.2"/>
    </reaction>
</comment>
<keyword evidence="9 11" id="KW-0456">Lyase</keyword>
<dbReference type="SMART" id="SM00044">
    <property type="entry name" value="CYCc"/>
    <property type="match status" value="1"/>
</dbReference>
<accession>A0A9P0NDJ4</accession>
<dbReference type="Gene3D" id="1.10.510.10">
    <property type="entry name" value="Transferase(Phosphotransferase) domain 1"/>
    <property type="match status" value="1"/>
</dbReference>
<dbReference type="Proteomes" id="UP001153620">
    <property type="component" value="Chromosome 2"/>
</dbReference>
<evidence type="ECO:0000313" key="19">
    <source>
        <dbReference type="Proteomes" id="UP001153620"/>
    </source>
</evidence>
<evidence type="ECO:0000256" key="14">
    <source>
        <dbReference type="SAM" id="MobiDB-lite"/>
    </source>
</evidence>
<feature type="compositionally biased region" description="Low complexity" evidence="14">
    <location>
        <begin position="1304"/>
        <end position="1338"/>
    </location>
</feature>
<feature type="compositionally biased region" description="Low complexity" evidence="14">
    <location>
        <begin position="1053"/>
        <end position="1068"/>
    </location>
</feature>
<dbReference type="EC" id="4.6.1.2" evidence="3 12"/>
<organism evidence="18 19">
    <name type="scientific">Chironomus riparius</name>
    <dbReference type="NCBI Taxonomy" id="315576"/>
    <lineage>
        <taxon>Eukaryota</taxon>
        <taxon>Metazoa</taxon>
        <taxon>Ecdysozoa</taxon>
        <taxon>Arthropoda</taxon>
        <taxon>Hexapoda</taxon>
        <taxon>Insecta</taxon>
        <taxon>Pterygota</taxon>
        <taxon>Neoptera</taxon>
        <taxon>Endopterygota</taxon>
        <taxon>Diptera</taxon>
        <taxon>Nematocera</taxon>
        <taxon>Chironomoidea</taxon>
        <taxon>Chironomidae</taxon>
        <taxon>Chironominae</taxon>
        <taxon>Chironomus</taxon>
    </lineage>
</organism>
<dbReference type="CDD" id="cd07302">
    <property type="entry name" value="CHD"/>
    <property type="match status" value="1"/>
</dbReference>
<dbReference type="InterPro" id="IPR050401">
    <property type="entry name" value="Cyclic_nucleotide_synthase"/>
</dbReference>
<evidence type="ECO:0000256" key="1">
    <source>
        <dbReference type="ARBA" id="ARBA00001436"/>
    </source>
</evidence>
<dbReference type="SUPFAM" id="SSF55073">
    <property type="entry name" value="Nucleotide cyclase"/>
    <property type="match status" value="1"/>
</dbReference>
<evidence type="ECO:0000256" key="8">
    <source>
        <dbReference type="ARBA" id="ARBA00023180"/>
    </source>
</evidence>
<feature type="coiled-coil region" evidence="13">
    <location>
        <begin position="771"/>
        <end position="802"/>
    </location>
</feature>
<dbReference type="InterPro" id="IPR011009">
    <property type="entry name" value="Kinase-like_dom_sf"/>
</dbReference>
<sequence length="1356" mass="151790">MPTTKALQIVINQIHIITHADNSPRIRRQHDGGSEKGKEMKRTTMKCFNAYNILGYESNWGLPLAIAANLHRPYRIEIGIENIENAKIKDKQGKVLIVCSPFNSPITNHIVKRYQNHHHTRLLLIDIIGNVFSYERPFYRDFNKLFVLTILTQKFKYVLNSKYHDEFSRYLNLTSINTRHRQQDANEPDENECDFDKYKGSNYKDMEVALASFTASCKHKIKEHYCNNLTNSRVDDDDDTKAFCERFHQKDINVADDDGNERRSNSNGVQLNDFTFNKQLVFSEHFNLFDFITSIMRSDEDEDDKGADKKNISNQERHHQFDFIVLDFKSILNATDDSIVSWRPLIILEQNQIDKNAFIMHHALYERDVYDDWQQNIFKWSCSGLCWGIIAAILLIIIGLIFITSLFAAIAARNYFLKKRLSKGPNKVVLAPSDFVFPIDARRVDEGIEAMLCCWLQQLQEFGGPEVDKPDLLKGSIGSLKNLGLPGVGGAKGSSASGSIVKQNNANMLEFKARYQGDLVQLKEIHVPSGNSIELKTKAMDHLIMAHGLRHENINPLIGFLSDPNRTALVFEHCSRGSLQDVLIMDEIKLDWSFRLSLLTDLVRGMRYLHSSPLRVHGSLTSRNCVVDARWVLKITDYGLPAFYESQGLAPPPKTAKELLWTAPEAIRGTKNYSKNGTQAADVFSFGIIMQEVVVRGEPYCMLSLSPEEIIAKITKPPPLIRPSVSKGAAPPEAINIMRQCWSENPELRPDFADIAEKFKLLNHGRKVNFVDTMFQMLEKYSNNLEELIKERTEQLDMERKKTEQLLNRMLPSSVAEKLKMGLAVDPEEFSEVTIYFSDIVGFTAIAAHCTPVQVVDLLNDLYTCFDATIMSYPNVYKVETIGDAYMVVGGLPNPRPDHAEQIATMALELLHQSGNFKIRHLPGVPLQLRIGLHTGPCCAGVVGLTMPRYCLFGDTVNTASRMESSGSSWRIHMSNTTCDRLEEAGGYIIDSRGPIEIKGKGKMKTYWLLGKKGFDKPLPSPPPLGESHGLDELLKRNSEVAAKCGEPVRIGNANSLTSSNQSSHSPSVTGESLDVKVEITPAPPTPMSDIQNSFSIESTSSLTICSDISSKSQATSPNVRKFSEIPLETGGFLNPIGNFNRMNPSPPNTASARLFKKLEEMIDLSLPYNHYRCLSPSETNLANPSIDKSSIVSPISRQNDSGKPGSSRLLRRQFSLDKDDLSGSHKNHGTLETISSLVESTKQQNFTPKSQYQPLISSSSLPASSVVINMPCNKLQKHQSASIAQDLEKIEEINVDVPTSPINGSSKTSSNNSNDVNSFKSSNNANNNLKNQNPSASINSERNDFSINVESLGLR</sequence>
<dbReference type="FunFam" id="1.10.510.10:FF:000801">
    <property type="entry name" value="Guanylate cyclase"/>
    <property type="match status" value="1"/>
</dbReference>
<dbReference type="Pfam" id="PF00211">
    <property type="entry name" value="Guanylate_cyc"/>
    <property type="match status" value="1"/>
</dbReference>
<evidence type="ECO:0000313" key="18">
    <source>
        <dbReference type="EMBL" id="CAH1720989.1"/>
    </source>
</evidence>
<protein>
    <recommendedName>
        <fullName evidence="3 12">Guanylate cyclase</fullName>
        <ecNumber evidence="3 12">4.6.1.2</ecNumber>
    </recommendedName>
</protein>
<evidence type="ECO:0000256" key="5">
    <source>
        <dbReference type="ARBA" id="ARBA00022741"/>
    </source>
</evidence>
<evidence type="ECO:0000259" key="16">
    <source>
        <dbReference type="PROSITE" id="PS50011"/>
    </source>
</evidence>
<dbReference type="GO" id="GO:0004383">
    <property type="term" value="F:guanylate cyclase activity"/>
    <property type="evidence" value="ECO:0007669"/>
    <property type="project" value="UniProtKB-EC"/>
</dbReference>
<dbReference type="OrthoDB" id="8054762at2759"/>
<evidence type="ECO:0000256" key="12">
    <source>
        <dbReference type="RuleBase" id="RU003431"/>
    </source>
</evidence>
<dbReference type="GO" id="GO:0035556">
    <property type="term" value="P:intracellular signal transduction"/>
    <property type="evidence" value="ECO:0007669"/>
    <property type="project" value="InterPro"/>
</dbReference>
<keyword evidence="13" id="KW-0175">Coiled coil</keyword>
<dbReference type="GO" id="GO:0001653">
    <property type="term" value="F:peptide receptor activity"/>
    <property type="evidence" value="ECO:0007669"/>
    <property type="project" value="TreeGrafter"/>
</dbReference>
<keyword evidence="4 15" id="KW-0812">Transmembrane</keyword>
<keyword evidence="8" id="KW-0325">Glycoprotein</keyword>
<feature type="region of interest" description="Disordered" evidence="14">
    <location>
        <begin position="1052"/>
        <end position="1074"/>
    </location>
</feature>
<keyword evidence="19" id="KW-1185">Reference proteome</keyword>
<feature type="region of interest" description="Disordered" evidence="14">
    <location>
        <begin position="1185"/>
        <end position="1210"/>
    </location>
</feature>
<dbReference type="InterPro" id="IPR000719">
    <property type="entry name" value="Prot_kinase_dom"/>
</dbReference>
<dbReference type="InterPro" id="IPR001245">
    <property type="entry name" value="Ser-Thr/Tyr_kinase_cat_dom"/>
</dbReference>
<evidence type="ECO:0000256" key="2">
    <source>
        <dbReference type="ARBA" id="ARBA00004167"/>
    </source>
</evidence>
<dbReference type="SUPFAM" id="SSF56112">
    <property type="entry name" value="Protein kinase-like (PK-like)"/>
    <property type="match status" value="1"/>
</dbReference>
<reference evidence="18" key="2">
    <citation type="submission" date="2022-10" db="EMBL/GenBank/DDBJ databases">
        <authorList>
            <consortium name="ENA_rothamsted_submissions"/>
            <consortium name="culmorum"/>
            <person name="King R."/>
        </authorList>
    </citation>
    <scope>NUCLEOTIDE SEQUENCE</scope>
</reference>
<comment type="subcellular location">
    <subcellularLocation>
        <location evidence="2">Membrane</location>
        <topology evidence="2">Single-pass membrane protein</topology>
    </subcellularLocation>
</comment>
<evidence type="ECO:0000256" key="10">
    <source>
        <dbReference type="ARBA" id="ARBA00023293"/>
    </source>
</evidence>
<dbReference type="InterPro" id="IPR018297">
    <property type="entry name" value="A/G_cyclase_CS"/>
</dbReference>
<evidence type="ECO:0000256" key="15">
    <source>
        <dbReference type="SAM" id="Phobius"/>
    </source>
</evidence>
<keyword evidence="7 15" id="KW-0472">Membrane</keyword>